<feature type="compositionally biased region" description="Gly residues" evidence="1">
    <location>
        <begin position="280"/>
        <end position="289"/>
    </location>
</feature>
<evidence type="ECO:0000313" key="2">
    <source>
        <dbReference type="EMBL" id="KAJ7220576.1"/>
    </source>
</evidence>
<name>A0AAD6VWV9_9AGAR</name>
<feature type="region of interest" description="Disordered" evidence="1">
    <location>
        <begin position="55"/>
        <end position="114"/>
    </location>
</feature>
<comment type="caution">
    <text evidence="2">The sequence shown here is derived from an EMBL/GenBank/DDBJ whole genome shotgun (WGS) entry which is preliminary data.</text>
</comment>
<accession>A0AAD6VWV9</accession>
<feature type="region of interest" description="Disordered" evidence="1">
    <location>
        <begin position="261"/>
        <end position="371"/>
    </location>
</feature>
<proteinExistence type="predicted"/>
<feature type="compositionally biased region" description="Basic residues" evidence="1">
    <location>
        <begin position="405"/>
        <end position="416"/>
    </location>
</feature>
<dbReference type="Proteomes" id="UP001219525">
    <property type="component" value="Unassembled WGS sequence"/>
</dbReference>
<feature type="compositionally biased region" description="Low complexity" evidence="1">
    <location>
        <begin position="359"/>
        <end position="371"/>
    </location>
</feature>
<feature type="region of interest" description="Disordered" evidence="1">
    <location>
        <begin position="531"/>
        <end position="564"/>
    </location>
</feature>
<gene>
    <name evidence="2" type="ORF">GGX14DRAFT_388991</name>
</gene>
<organism evidence="2 3">
    <name type="scientific">Mycena pura</name>
    <dbReference type="NCBI Taxonomy" id="153505"/>
    <lineage>
        <taxon>Eukaryota</taxon>
        <taxon>Fungi</taxon>
        <taxon>Dikarya</taxon>
        <taxon>Basidiomycota</taxon>
        <taxon>Agaricomycotina</taxon>
        <taxon>Agaricomycetes</taxon>
        <taxon>Agaricomycetidae</taxon>
        <taxon>Agaricales</taxon>
        <taxon>Marasmiineae</taxon>
        <taxon>Mycenaceae</taxon>
        <taxon>Mycena</taxon>
    </lineage>
</organism>
<protein>
    <submittedName>
        <fullName evidence="2">Uncharacterized protein</fullName>
    </submittedName>
</protein>
<evidence type="ECO:0000256" key="1">
    <source>
        <dbReference type="SAM" id="MobiDB-lite"/>
    </source>
</evidence>
<feature type="compositionally biased region" description="Basic and acidic residues" evidence="1">
    <location>
        <begin position="444"/>
        <end position="453"/>
    </location>
</feature>
<keyword evidence="3" id="KW-1185">Reference proteome</keyword>
<reference evidence="2" key="1">
    <citation type="submission" date="2023-03" db="EMBL/GenBank/DDBJ databases">
        <title>Massive genome expansion in bonnet fungi (Mycena s.s.) driven by repeated elements and novel gene families across ecological guilds.</title>
        <authorList>
            <consortium name="Lawrence Berkeley National Laboratory"/>
            <person name="Harder C.B."/>
            <person name="Miyauchi S."/>
            <person name="Viragh M."/>
            <person name="Kuo A."/>
            <person name="Thoen E."/>
            <person name="Andreopoulos B."/>
            <person name="Lu D."/>
            <person name="Skrede I."/>
            <person name="Drula E."/>
            <person name="Henrissat B."/>
            <person name="Morin E."/>
            <person name="Kohler A."/>
            <person name="Barry K."/>
            <person name="LaButti K."/>
            <person name="Morin E."/>
            <person name="Salamov A."/>
            <person name="Lipzen A."/>
            <person name="Mereny Z."/>
            <person name="Hegedus B."/>
            <person name="Baldrian P."/>
            <person name="Stursova M."/>
            <person name="Weitz H."/>
            <person name="Taylor A."/>
            <person name="Grigoriev I.V."/>
            <person name="Nagy L.G."/>
            <person name="Martin F."/>
            <person name="Kauserud H."/>
        </authorList>
    </citation>
    <scope>NUCLEOTIDE SEQUENCE</scope>
    <source>
        <strain evidence="2">9144</strain>
    </source>
</reference>
<evidence type="ECO:0000313" key="3">
    <source>
        <dbReference type="Proteomes" id="UP001219525"/>
    </source>
</evidence>
<dbReference type="AlphaFoldDB" id="A0AAD6VWV9"/>
<feature type="region of interest" description="Disordered" evidence="1">
    <location>
        <begin position="385"/>
        <end position="487"/>
    </location>
</feature>
<feature type="compositionally biased region" description="Low complexity" evidence="1">
    <location>
        <begin position="301"/>
        <end position="314"/>
    </location>
</feature>
<sequence>MAHTLPASVLQRRSRTSLQRVRAVTAAPGVKPARNAKWQQWQAKKPSPCTLLRVARGGGRPKQNREHAQAAARRGTLEGGGAARDRALPRTPETTRDRAPAGVRGALEGGGAGALEDGGAGAWGRWRAGGAAQACRRGAVRGHWRAAARRETARSRAHAGVCSALQGGGVGAWRVGGRRHGTGALEGGGAAWACTGVALQGGRTRALQAAAVVGVDPRACTDNSAARRCKAAAHMLAGGCAGPLSTPERVRVLTAARRGVLDSGGRGRQRGAGAAAQCGGVAGGGGGSAVWGRRRRRRWQHGAGASQAAAAAARCGGGGRRRKQNRPRSRERTRAAARHGALEGSSAGALEGSREHARAAAARRGALEGSSAGAFRAAAAARYRGVAGGGSGGRPSRAPTDMHGRRAARAAARRRGIGGQQREALEGGGVGASQGMAAAGVESEIARSRERAGQRRGGFGGQQRVSKARPRAVTNGSHRAPRRKCTRGRRRWRICLKNAKNHHKGNEHPPKRRRDVSPWLVAVQSWACGKRDSGGGVQRVRGRHRRRGCSDGTAGACRGRADET</sequence>
<feature type="compositionally biased region" description="Basic and acidic residues" evidence="1">
    <location>
        <begin position="83"/>
        <end position="99"/>
    </location>
</feature>
<dbReference type="EMBL" id="JARJCW010000009">
    <property type="protein sequence ID" value="KAJ7220576.1"/>
    <property type="molecule type" value="Genomic_DNA"/>
</dbReference>